<dbReference type="PROSITE" id="PS51007">
    <property type="entry name" value="CYTC"/>
    <property type="match status" value="2"/>
</dbReference>
<feature type="domain" description="Cytochrome c" evidence="8">
    <location>
        <begin position="153"/>
        <end position="233"/>
    </location>
</feature>
<dbReference type="Gene3D" id="1.10.760.10">
    <property type="entry name" value="Cytochrome c-like domain"/>
    <property type="match status" value="2"/>
</dbReference>
<evidence type="ECO:0000313" key="9">
    <source>
        <dbReference type="EMBL" id="TCJ18385.1"/>
    </source>
</evidence>
<dbReference type="InterPro" id="IPR009056">
    <property type="entry name" value="Cyt_c-like_dom"/>
</dbReference>
<name>A0A4R1BLR5_9PROT</name>
<dbReference type="PANTHER" id="PTHR33751">
    <property type="entry name" value="CBB3-TYPE CYTOCHROME C OXIDASE SUBUNIT FIXP"/>
    <property type="match status" value="1"/>
</dbReference>
<gene>
    <name evidence="9" type="ORF">EZJ19_02430</name>
</gene>
<keyword evidence="1" id="KW-0813">Transport</keyword>
<dbReference type="GO" id="GO:0020037">
    <property type="term" value="F:heme binding"/>
    <property type="evidence" value="ECO:0007669"/>
    <property type="project" value="InterPro"/>
</dbReference>
<keyword evidence="3 6" id="KW-0479">Metal-binding</keyword>
<keyword evidence="7" id="KW-0732">Signal</keyword>
<evidence type="ECO:0000313" key="10">
    <source>
        <dbReference type="Proteomes" id="UP000295443"/>
    </source>
</evidence>
<dbReference type="Proteomes" id="UP000295443">
    <property type="component" value="Unassembled WGS sequence"/>
</dbReference>
<feature type="domain" description="Cytochrome c" evidence="8">
    <location>
        <begin position="65"/>
        <end position="143"/>
    </location>
</feature>
<feature type="signal peptide" evidence="7">
    <location>
        <begin position="1"/>
        <end position="46"/>
    </location>
</feature>
<evidence type="ECO:0000256" key="5">
    <source>
        <dbReference type="ARBA" id="ARBA00023004"/>
    </source>
</evidence>
<protein>
    <submittedName>
        <fullName evidence="9">C-type cytochrome</fullName>
    </submittedName>
</protein>
<dbReference type="OrthoDB" id="5295860at2"/>
<evidence type="ECO:0000256" key="2">
    <source>
        <dbReference type="ARBA" id="ARBA00022617"/>
    </source>
</evidence>
<dbReference type="InterPro" id="IPR050597">
    <property type="entry name" value="Cytochrome_c_Oxidase_Subunit"/>
</dbReference>
<keyword evidence="10" id="KW-1185">Reference proteome</keyword>
<dbReference type="GO" id="GO:0009055">
    <property type="term" value="F:electron transfer activity"/>
    <property type="evidence" value="ECO:0007669"/>
    <property type="project" value="InterPro"/>
</dbReference>
<comment type="caution">
    <text evidence="9">The sequence shown here is derived from an EMBL/GenBank/DDBJ whole genome shotgun (WGS) entry which is preliminary data.</text>
</comment>
<evidence type="ECO:0000256" key="1">
    <source>
        <dbReference type="ARBA" id="ARBA00022448"/>
    </source>
</evidence>
<reference evidence="9 10" key="1">
    <citation type="submission" date="2019-03" db="EMBL/GenBank/DDBJ databases">
        <title>Genome sequence of Thiobacillaceae bacterium LSR1, a sulfur-oxidizing bacterium isolated from freshwater sediment.</title>
        <authorList>
            <person name="Li S."/>
        </authorList>
    </citation>
    <scope>NUCLEOTIDE SEQUENCE [LARGE SCALE GENOMIC DNA]</scope>
    <source>
        <strain evidence="9 10">LSR1</strain>
    </source>
</reference>
<dbReference type="AlphaFoldDB" id="A0A4R1BLR5"/>
<feature type="chain" id="PRO_5020662722" evidence="7">
    <location>
        <begin position="47"/>
        <end position="233"/>
    </location>
</feature>
<dbReference type="InterPro" id="IPR036909">
    <property type="entry name" value="Cyt_c-like_dom_sf"/>
</dbReference>
<evidence type="ECO:0000256" key="7">
    <source>
        <dbReference type="SAM" id="SignalP"/>
    </source>
</evidence>
<dbReference type="EMBL" id="SJZB01000011">
    <property type="protein sequence ID" value="TCJ18385.1"/>
    <property type="molecule type" value="Genomic_DNA"/>
</dbReference>
<evidence type="ECO:0000259" key="8">
    <source>
        <dbReference type="PROSITE" id="PS51007"/>
    </source>
</evidence>
<keyword evidence="4" id="KW-0249">Electron transport</keyword>
<proteinExistence type="predicted"/>
<sequence length="233" mass="25420">MTRAEFGYMLGENTKSPHGYPSMNIRLSIACLATVLGVAAAPPALAADNAERVRQVAGSAADFEKASQAGKKAAFFCVNCHGEDGNSAYDYIPNLAGQNAVYLLNQIEKFADGRRQDEFMSGLIKVLKPEDRFNMALYYSGETVKTAVVKDSKQVAHGQQIYERACKSCHGAQGYGNEKIARLAGQQPVYLKKALEDYRASVKLRKDPIMGSIARRLKDADIDALAAYIPTMK</sequence>
<dbReference type="Pfam" id="PF00034">
    <property type="entry name" value="Cytochrom_C"/>
    <property type="match status" value="2"/>
</dbReference>
<keyword evidence="2 6" id="KW-0349">Heme</keyword>
<evidence type="ECO:0000256" key="4">
    <source>
        <dbReference type="ARBA" id="ARBA00022982"/>
    </source>
</evidence>
<dbReference type="GO" id="GO:0046872">
    <property type="term" value="F:metal ion binding"/>
    <property type="evidence" value="ECO:0007669"/>
    <property type="project" value="UniProtKB-KW"/>
</dbReference>
<dbReference type="SUPFAM" id="SSF46626">
    <property type="entry name" value="Cytochrome c"/>
    <property type="match status" value="2"/>
</dbReference>
<keyword evidence="5 6" id="KW-0408">Iron</keyword>
<evidence type="ECO:0000256" key="6">
    <source>
        <dbReference type="PROSITE-ProRule" id="PRU00433"/>
    </source>
</evidence>
<organism evidence="9 10">
    <name type="scientific">Parasulfuritortus cantonensis</name>
    <dbReference type="NCBI Taxonomy" id="2528202"/>
    <lineage>
        <taxon>Bacteria</taxon>
        <taxon>Pseudomonadati</taxon>
        <taxon>Pseudomonadota</taxon>
        <taxon>Betaproteobacteria</taxon>
        <taxon>Nitrosomonadales</taxon>
        <taxon>Thiobacillaceae</taxon>
        <taxon>Parasulfuritortus</taxon>
    </lineage>
</organism>
<evidence type="ECO:0000256" key="3">
    <source>
        <dbReference type="ARBA" id="ARBA00022723"/>
    </source>
</evidence>
<dbReference type="PANTHER" id="PTHR33751:SF9">
    <property type="entry name" value="CYTOCHROME C4"/>
    <property type="match status" value="1"/>
</dbReference>
<accession>A0A4R1BLR5</accession>